<organism evidence="1 2">
    <name type="scientific">Paraburkholderia terrae</name>
    <dbReference type="NCBI Taxonomy" id="311230"/>
    <lineage>
        <taxon>Bacteria</taxon>
        <taxon>Pseudomonadati</taxon>
        <taxon>Pseudomonadota</taxon>
        <taxon>Betaproteobacteria</taxon>
        <taxon>Burkholderiales</taxon>
        <taxon>Burkholderiaceae</taxon>
        <taxon>Paraburkholderia</taxon>
    </lineage>
</organism>
<evidence type="ECO:0000313" key="2">
    <source>
        <dbReference type="Proteomes" id="UP001319874"/>
    </source>
</evidence>
<proteinExistence type="predicted"/>
<accession>A0ABM7TSR6</accession>
<sequence length="63" mass="6685">MAIDDMRAGFEGYEAQLVHCQIGMGLGDKDVQKLFADRLATMFGTPGLVPESGMPGAPVDGDR</sequence>
<dbReference type="EMBL" id="AP024956">
    <property type="protein sequence ID" value="BCZ81696.1"/>
    <property type="molecule type" value="Genomic_DNA"/>
</dbReference>
<reference evidence="1 2" key="1">
    <citation type="journal article" date="2022" name="Front. Microbiol.">
        <title>Identification and characterization of a novel class of self-sufficient cytochrome P450 hydroxylase involved in cyclohexanecarboxylate degradation in Paraburkholderia terrae strain KU-64.</title>
        <authorList>
            <person name="Yamamoto T."/>
            <person name="Hasegawa Y."/>
            <person name="Iwaki H."/>
        </authorList>
    </citation>
    <scope>NUCLEOTIDE SEQUENCE [LARGE SCALE GENOMIC DNA]</scope>
    <source>
        <strain evidence="1 2">KU-64</strain>
    </source>
</reference>
<gene>
    <name evidence="1" type="ORF">PTKU64_53710</name>
</gene>
<name>A0ABM7TSR6_9BURK</name>
<evidence type="ECO:0000313" key="1">
    <source>
        <dbReference type="EMBL" id="BCZ81696.1"/>
    </source>
</evidence>
<keyword evidence="2" id="KW-1185">Reference proteome</keyword>
<dbReference type="Proteomes" id="UP001319874">
    <property type="component" value="Chromosome 2"/>
</dbReference>
<protein>
    <submittedName>
        <fullName evidence="1">Uncharacterized protein</fullName>
    </submittedName>
</protein>